<organism evidence="2 3">
    <name type="scientific">Tolypothrix tenuis PCC 7101</name>
    <dbReference type="NCBI Taxonomy" id="231146"/>
    <lineage>
        <taxon>Bacteria</taxon>
        <taxon>Bacillati</taxon>
        <taxon>Cyanobacteriota</taxon>
        <taxon>Cyanophyceae</taxon>
        <taxon>Nostocales</taxon>
        <taxon>Tolypothrichaceae</taxon>
        <taxon>Tolypothrix</taxon>
    </lineage>
</organism>
<dbReference type="InterPro" id="IPR027417">
    <property type="entry name" value="P-loop_NTPase"/>
</dbReference>
<gene>
    <name evidence="2" type="ORF">NIES37_27300</name>
</gene>
<evidence type="ECO:0000313" key="2">
    <source>
        <dbReference type="EMBL" id="BAY98778.1"/>
    </source>
</evidence>
<feature type="region of interest" description="Disordered" evidence="1">
    <location>
        <begin position="57"/>
        <end position="81"/>
    </location>
</feature>
<evidence type="ECO:0008006" key="4">
    <source>
        <dbReference type="Google" id="ProtNLM"/>
    </source>
</evidence>
<reference evidence="2 3" key="1">
    <citation type="submission" date="2017-06" db="EMBL/GenBank/DDBJ databases">
        <title>Genome sequencing of cyanobaciteial culture collection at National Institute for Environmental Studies (NIES).</title>
        <authorList>
            <person name="Hirose Y."/>
            <person name="Shimura Y."/>
            <person name="Fujisawa T."/>
            <person name="Nakamura Y."/>
            <person name="Kawachi M."/>
        </authorList>
    </citation>
    <scope>NUCLEOTIDE SEQUENCE [LARGE SCALE GENOMIC DNA]</scope>
    <source>
        <strain evidence="2 3">NIES-37</strain>
    </source>
</reference>
<dbReference type="RefSeq" id="WP_096576454.1">
    <property type="nucleotide sequence ID" value="NZ_CAWNJS010000001.1"/>
</dbReference>
<dbReference type="SUPFAM" id="SSF52540">
    <property type="entry name" value="P-loop containing nucleoside triphosphate hydrolases"/>
    <property type="match status" value="1"/>
</dbReference>
<protein>
    <recommendedName>
        <fullName evidence="4">ABC transporter-related protein</fullName>
    </recommendedName>
</protein>
<keyword evidence="3" id="KW-1185">Reference proteome</keyword>
<accession>A0A1Z4MZ68</accession>
<dbReference type="Gene3D" id="3.40.50.300">
    <property type="entry name" value="P-loop containing nucleotide triphosphate hydrolases"/>
    <property type="match status" value="1"/>
</dbReference>
<dbReference type="AlphaFoldDB" id="A0A1Z4MZ68"/>
<evidence type="ECO:0000256" key="1">
    <source>
        <dbReference type="SAM" id="MobiDB-lite"/>
    </source>
</evidence>
<dbReference type="EMBL" id="AP018248">
    <property type="protein sequence ID" value="BAY98778.1"/>
    <property type="molecule type" value="Genomic_DNA"/>
</dbReference>
<proteinExistence type="predicted"/>
<dbReference type="KEGG" id="ttq:NIES37_27300"/>
<dbReference type="Proteomes" id="UP000218785">
    <property type="component" value="Chromosome"/>
</dbReference>
<evidence type="ECO:0000313" key="3">
    <source>
        <dbReference type="Proteomes" id="UP000218785"/>
    </source>
</evidence>
<name>A0A1Z4MZ68_9CYAN</name>
<sequence length="81" mass="8871">MADLDSLIAAKNVHISYKDSKQKFTAVQDVNFSVKSGEKFAIIGPSGCNTCRLRGKGEGEKGQEKTFNPYPFTFSPNQIPS</sequence>